<gene>
    <name evidence="4" type="ORF">TPSD3_15520</name>
</gene>
<dbReference type="PANTHER" id="PTHR33607">
    <property type="entry name" value="ENDONUCLEASE-1"/>
    <property type="match status" value="1"/>
</dbReference>
<evidence type="ECO:0000313" key="5">
    <source>
        <dbReference type="Proteomes" id="UP000194798"/>
    </source>
</evidence>
<evidence type="ECO:0000256" key="2">
    <source>
        <dbReference type="ARBA" id="ARBA00022722"/>
    </source>
</evidence>
<accession>A0A251X5B0</accession>
<name>A0A251X5B0_9GAMM</name>
<keyword evidence="4" id="KW-0255">Endonuclease</keyword>
<comment type="similarity">
    <text evidence="1">Belongs to the EndA/NucM nuclease family.</text>
</comment>
<comment type="caution">
    <text evidence="4">The sequence shown here is derived from an EMBL/GenBank/DDBJ whole genome shotgun (WGS) entry which is preliminary data.</text>
</comment>
<dbReference type="AlphaFoldDB" id="A0A251X5B0"/>
<organism evidence="4 5">
    <name type="scientific">Thioflexithrix psekupsensis</name>
    <dbReference type="NCBI Taxonomy" id="1570016"/>
    <lineage>
        <taxon>Bacteria</taxon>
        <taxon>Pseudomonadati</taxon>
        <taxon>Pseudomonadota</taxon>
        <taxon>Gammaproteobacteria</taxon>
        <taxon>Thiotrichales</taxon>
        <taxon>Thioflexithrix</taxon>
    </lineage>
</organism>
<dbReference type="InterPro" id="IPR007346">
    <property type="entry name" value="Endonuclease-I"/>
</dbReference>
<keyword evidence="2" id="KW-0540">Nuclease</keyword>
<dbReference type="PANTHER" id="PTHR33607:SF2">
    <property type="entry name" value="ENDONUCLEASE-1"/>
    <property type="match status" value="1"/>
</dbReference>
<dbReference type="SUPFAM" id="SSF54060">
    <property type="entry name" value="His-Me finger endonucleases"/>
    <property type="match status" value="1"/>
</dbReference>
<protein>
    <submittedName>
        <fullName evidence="4">Endonuclease I</fullName>
    </submittedName>
</protein>
<evidence type="ECO:0000256" key="3">
    <source>
        <dbReference type="ARBA" id="ARBA00022801"/>
    </source>
</evidence>
<dbReference type="GO" id="GO:0016787">
    <property type="term" value="F:hydrolase activity"/>
    <property type="evidence" value="ECO:0007669"/>
    <property type="project" value="UniProtKB-KW"/>
</dbReference>
<dbReference type="Pfam" id="PF04231">
    <property type="entry name" value="Endonuclease_1"/>
    <property type="match status" value="1"/>
</dbReference>
<evidence type="ECO:0000256" key="1">
    <source>
        <dbReference type="ARBA" id="ARBA00006429"/>
    </source>
</evidence>
<reference evidence="4 5" key="1">
    <citation type="submission" date="2016-12" db="EMBL/GenBank/DDBJ databases">
        <title>Thioflexothrix psekupsii D3 genome sequencing and assembly.</title>
        <authorList>
            <person name="Fomenkov A."/>
            <person name="Vincze T."/>
            <person name="Grabovich M."/>
            <person name="Anton B.P."/>
            <person name="Dubinina G."/>
            <person name="Orlova M."/>
            <person name="Belousova E."/>
            <person name="Roberts R.J."/>
        </authorList>
    </citation>
    <scope>NUCLEOTIDE SEQUENCE [LARGE SCALE GENOMIC DNA]</scope>
    <source>
        <strain evidence="4">D3</strain>
    </source>
</reference>
<keyword evidence="3" id="KW-0378">Hydrolase</keyword>
<sequence length="226" mass="25842">MPLAAPSSFTAAKNALYNQVYAGHSYTFYCGCPFDRREGVDLEACGVTPRKNLQRASRVEAEHVFPAHQFGHFRACWREPLCTDSKGQPFKGRECCLETDEVFRTAHNDLHNLFPAVGEINGDRSNYNWGMLSGVKSEYGRCEIKIDSSIRRAEPPANVRGDIARVYFYMAATYGFNLSRQDVQLFTAWHRQDPPDDWERERNRRIARIQGNENPFIVNADSVPKE</sequence>
<proteinExistence type="inferred from homology"/>
<keyword evidence="5" id="KW-1185">Reference proteome</keyword>
<dbReference type="InterPro" id="IPR044925">
    <property type="entry name" value="His-Me_finger_sf"/>
</dbReference>
<dbReference type="EMBL" id="MSLT01000023">
    <property type="protein sequence ID" value="OUD12684.1"/>
    <property type="molecule type" value="Genomic_DNA"/>
</dbReference>
<dbReference type="Proteomes" id="UP000194798">
    <property type="component" value="Unassembled WGS sequence"/>
</dbReference>
<evidence type="ECO:0000313" key="4">
    <source>
        <dbReference type="EMBL" id="OUD12684.1"/>
    </source>
</evidence>
<dbReference type="GO" id="GO:0004519">
    <property type="term" value="F:endonuclease activity"/>
    <property type="evidence" value="ECO:0007669"/>
    <property type="project" value="UniProtKB-KW"/>
</dbReference>